<dbReference type="Gene3D" id="2.40.400.10">
    <property type="entry name" value="Acetoacetate decarboxylase-like"/>
    <property type="match status" value="1"/>
</dbReference>
<accession>A0ABS9BNP3</accession>
<dbReference type="RefSeq" id="WP_234859851.1">
    <property type="nucleotide sequence ID" value="NZ_JAKEVZ010000001.1"/>
</dbReference>
<keyword evidence="2" id="KW-1185">Reference proteome</keyword>
<dbReference type="InterPro" id="IPR023375">
    <property type="entry name" value="ADC_dom_sf"/>
</dbReference>
<organism evidence="1 2">
    <name type="scientific">Mariniradius sediminis</name>
    <dbReference type="NCBI Taxonomy" id="2909237"/>
    <lineage>
        <taxon>Bacteria</taxon>
        <taxon>Pseudomonadati</taxon>
        <taxon>Bacteroidota</taxon>
        <taxon>Cytophagia</taxon>
        <taxon>Cytophagales</taxon>
        <taxon>Cyclobacteriaceae</taxon>
        <taxon>Mariniradius</taxon>
    </lineage>
</organism>
<dbReference type="PANTHER" id="PTHR40518:SF1">
    <property type="entry name" value="ACETOACETATE DECARBOXYLASE"/>
    <property type="match status" value="1"/>
</dbReference>
<evidence type="ECO:0000313" key="1">
    <source>
        <dbReference type="EMBL" id="MCF1749681.1"/>
    </source>
</evidence>
<sequence>MQKPEPYYPAPWKLQGEGFILAFRFKKQWVSQNPLFTDEQKKNFSGGLGYLMLVNYQKSPVGPYFELLLIPGKFKPNGKQTISHIFVDLESSTKNGRYNWGIPKQTVPFLWQKSGKLETIGVGTEDNPIFFAELEVGNIPFPVSTSLLPISLEQELEGKTYLTNPTGKGWGRFAKIKKMKINGDLFPDISGIKPLFCVKVKPFHLEFPQAE</sequence>
<comment type="caution">
    <text evidence="1">The sequence shown here is derived from an EMBL/GenBank/DDBJ whole genome shotgun (WGS) entry which is preliminary data.</text>
</comment>
<dbReference type="Proteomes" id="UP001201449">
    <property type="component" value="Unassembled WGS sequence"/>
</dbReference>
<dbReference type="PANTHER" id="PTHR40518">
    <property type="entry name" value="ACETOACETATE DECARBOXYLASE"/>
    <property type="match status" value="1"/>
</dbReference>
<gene>
    <name evidence="1" type="ORF">L0U89_01255</name>
</gene>
<protein>
    <submittedName>
        <fullName evidence="1">Acetoacetate decarboxylase family protein</fullName>
    </submittedName>
</protein>
<name>A0ABS9BNP3_9BACT</name>
<dbReference type="EMBL" id="JAKEVZ010000001">
    <property type="protein sequence ID" value="MCF1749681.1"/>
    <property type="molecule type" value="Genomic_DNA"/>
</dbReference>
<proteinExistence type="predicted"/>
<evidence type="ECO:0000313" key="2">
    <source>
        <dbReference type="Proteomes" id="UP001201449"/>
    </source>
</evidence>
<dbReference type="SUPFAM" id="SSF160104">
    <property type="entry name" value="Acetoacetate decarboxylase-like"/>
    <property type="match status" value="1"/>
</dbReference>
<reference evidence="1 2" key="1">
    <citation type="submission" date="2022-01" db="EMBL/GenBank/DDBJ databases">
        <title>Mariniradius saccharolyticus sp. nov., isolated from sediment of a river.</title>
        <authorList>
            <person name="Liu H."/>
        </authorList>
    </citation>
    <scope>NUCLEOTIDE SEQUENCE [LARGE SCALE GENOMIC DNA]</scope>
    <source>
        <strain evidence="1 2">RY-2</strain>
    </source>
</reference>